<dbReference type="AlphaFoldDB" id="A0A918NNY4"/>
<evidence type="ECO:0000313" key="2">
    <source>
        <dbReference type="EMBL" id="GGX84159.1"/>
    </source>
</evidence>
<sequence length="51" mass="5256">MERPAPEQRVALVGALNAFNEAGGESPASTEGDPEPCPFGRTADATVVRDA</sequence>
<proteinExistence type="predicted"/>
<reference evidence="2" key="2">
    <citation type="submission" date="2020-09" db="EMBL/GenBank/DDBJ databases">
        <authorList>
            <person name="Sun Q."/>
            <person name="Ohkuma M."/>
        </authorList>
    </citation>
    <scope>NUCLEOTIDE SEQUENCE</scope>
    <source>
        <strain evidence="2">JCM 4790</strain>
    </source>
</reference>
<comment type="caution">
    <text evidence="2">The sequence shown here is derived from an EMBL/GenBank/DDBJ whole genome shotgun (WGS) entry which is preliminary data.</text>
</comment>
<organism evidence="2 3">
    <name type="scientific">Streptomyces minutiscleroticus</name>
    <dbReference type="NCBI Taxonomy" id="68238"/>
    <lineage>
        <taxon>Bacteria</taxon>
        <taxon>Bacillati</taxon>
        <taxon>Actinomycetota</taxon>
        <taxon>Actinomycetes</taxon>
        <taxon>Kitasatosporales</taxon>
        <taxon>Streptomycetaceae</taxon>
        <taxon>Streptomyces</taxon>
    </lineage>
</organism>
<evidence type="ECO:0000256" key="1">
    <source>
        <dbReference type="SAM" id="MobiDB-lite"/>
    </source>
</evidence>
<evidence type="ECO:0000313" key="3">
    <source>
        <dbReference type="Proteomes" id="UP000619244"/>
    </source>
</evidence>
<feature type="region of interest" description="Disordered" evidence="1">
    <location>
        <begin position="21"/>
        <end position="51"/>
    </location>
</feature>
<protein>
    <submittedName>
        <fullName evidence="2">Uncharacterized protein</fullName>
    </submittedName>
</protein>
<dbReference type="EMBL" id="BMVU01000021">
    <property type="protein sequence ID" value="GGX84159.1"/>
    <property type="molecule type" value="Genomic_DNA"/>
</dbReference>
<keyword evidence="3" id="KW-1185">Reference proteome</keyword>
<name>A0A918NNY4_9ACTN</name>
<dbReference type="Proteomes" id="UP000619244">
    <property type="component" value="Unassembled WGS sequence"/>
</dbReference>
<gene>
    <name evidence="2" type="ORF">GCM10010358_42940</name>
</gene>
<accession>A0A918NNY4</accession>
<reference evidence="2" key="1">
    <citation type="journal article" date="2014" name="Int. J. Syst. Evol. Microbiol.">
        <title>Complete genome sequence of Corynebacterium casei LMG S-19264T (=DSM 44701T), isolated from a smear-ripened cheese.</title>
        <authorList>
            <consortium name="US DOE Joint Genome Institute (JGI-PGF)"/>
            <person name="Walter F."/>
            <person name="Albersmeier A."/>
            <person name="Kalinowski J."/>
            <person name="Ruckert C."/>
        </authorList>
    </citation>
    <scope>NUCLEOTIDE SEQUENCE</scope>
    <source>
        <strain evidence="2">JCM 4790</strain>
    </source>
</reference>